<dbReference type="AlphaFoldDB" id="A0A6M3KXT1"/>
<evidence type="ECO:0000313" key="1">
    <source>
        <dbReference type="EMBL" id="QJA86993.1"/>
    </source>
</evidence>
<accession>A0A6M3KXT1</accession>
<dbReference type="EMBL" id="MT142674">
    <property type="protein sequence ID" value="QJA86993.1"/>
    <property type="molecule type" value="Genomic_DNA"/>
</dbReference>
<name>A0A6M3KXT1_9ZZZZ</name>
<sequence length="61" mass="7093">MKNKITQYVSMEAKKFIKELEKQPLRNGEIKRVSDLVEDILVDFGIVILEKYASIYKKFGG</sequence>
<gene>
    <name evidence="1" type="ORF">MM415B03072_0009</name>
</gene>
<organism evidence="1">
    <name type="scientific">viral metagenome</name>
    <dbReference type="NCBI Taxonomy" id="1070528"/>
    <lineage>
        <taxon>unclassified sequences</taxon>
        <taxon>metagenomes</taxon>
        <taxon>organismal metagenomes</taxon>
    </lineage>
</organism>
<protein>
    <submittedName>
        <fullName evidence="1">Uncharacterized protein</fullName>
    </submittedName>
</protein>
<proteinExistence type="predicted"/>
<reference evidence="1" key="1">
    <citation type="submission" date="2020-03" db="EMBL/GenBank/DDBJ databases">
        <title>The deep terrestrial virosphere.</title>
        <authorList>
            <person name="Holmfeldt K."/>
            <person name="Nilsson E."/>
            <person name="Simone D."/>
            <person name="Lopez-Fernandez M."/>
            <person name="Wu X."/>
            <person name="de Brujin I."/>
            <person name="Lundin D."/>
            <person name="Andersson A."/>
            <person name="Bertilsson S."/>
            <person name="Dopson M."/>
        </authorList>
    </citation>
    <scope>NUCLEOTIDE SEQUENCE</scope>
    <source>
        <strain evidence="1">MM415B03072</strain>
    </source>
</reference>